<comment type="caution">
    <text evidence="1">The sequence shown here is derived from an EMBL/GenBank/DDBJ whole genome shotgun (WGS) entry which is preliminary data.</text>
</comment>
<dbReference type="Proteomes" id="UP000342300">
    <property type="component" value="Unassembled WGS sequence"/>
</dbReference>
<dbReference type="AlphaFoldDB" id="A0A6A7RSE6"/>
<name>A0A6A7RSE6_9PROT</name>
<evidence type="ECO:0000313" key="2">
    <source>
        <dbReference type="Proteomes" id="UP000342300"/>
    </source>
</evidence>
<gene>
    <name evidence="1" type="ORF">CRU78_07575</name>
</gene>
<accession>A0A6A7RSE6</accession>
<proteinExistence type="predicted"/>
<dbReference type="EMBL" id="PDHS01000162">
    <property type="protein sequence ID" value="MQM30395.1"/>
    <property type="molecule type" value="Genomic_DNA"/>
</dbReference>
<sequence length="88" mass="9806">MAVIYRLDAGTGVLRTLELLLAVRQEGKNVIINLPSKAEQGSANHRLEIKHHQRIEGLFSVPPGTTLKDVEARILQDGKLRTRRALTL</sequence>
<protein>
    <submittedName>
        <fullName evidence="1">Uncharacterized protein</fullName>
    </submittedName>
</protein>
<organism evidence="1 2">
    <name type="scientific">Candidatus Accumulibacter phosphatis</name>
    <dbReference type="NCBI Taxonomy" id="327160"/>
    <lineage>
        <taxon>Bacteria</taxon>
        <taxon>Pseudomonadati</taxon>
        <taxon>Pseudomonadota</taxon>
        <taxon>Betaproteobacteria</taxon>
        <taxon>Candidatus Accumulibacter</taxon>
    </lineage>
</organism>
<evidence type="ECO:0000313" key="1">
    <source>
        <dbReference type="EMBL" id="MQM30395.1"/>
    </source>
</evidence>
<reference evidence="1 2" key="1">
    <citation type="submission" date="2017-09" db="EMBL/GenBank/DDBJ databases">
        <title>Metagenomic Analysis Reveals Denitrifying Candidatus Accumulibacter and Flanking Population as a Source of N2O.</title>
        <authorList>
            <person name="Gao H."/>
            <person name="Mao Y."/>
            <person name="Zhao X."/>
            <person name="Liu W.-T."/>
            <person name="Zhang T."/>
            <person name="Wells G."/>
        </authorList>
    </citation>
    <scope>NUCLEOTIDE SEQUENCE [LARGE SCALE GENOMIC DNA]</scope>
    <source>
        <strain evidence="1">CANDO_2_IC</strain>
    </source>
</reference>